<proteinExistence type="predicted"/>
<dbReference type="Proteomes" id="UP001459277">
    <property type="component" value="Unassembled WGS sequence"/>
</dbReference>
<feature type="compositionally biased region" description="Polar residues" evidence="1">
    <location>
        <begin position="80"/>
        <end position="99"/>
    </location>
</feature>
<dbReference type="EMBL" id="JAZDWU010000001">
    <property type="protein sequence ID" value="KAL0017106.1"/>
    <property type="molecule type" value="Genomic_DNA"/>
</dbReference>
<evidence type="ECO:0000256" key="2">
    <source>
        <dbReference type="SAM" id="SignalP"/>
    </source>
</evidence>
<feature type="compositionally biased region" description="Low complexity" evidence="1">
    <location>
        <begin position="65"/>
        <end position="79"/>
    </location>
</feature>
<gene>
    <name evidence="3" type="ORF">SO802_004175</name>
</gene>
<feature type="compositionally biased region" description="Basic and acidic residues" evidence="1">
    <location>
        <begin position="54"/>
        <end position="64"/>
    </location>
</feature>
<evidence type="ECO:0000313" key="3">
    <source>
        <dbReference type="EMBL" id="KAL0017106.1"/>
    </source>
</evidence>
<feature type="compositionally biased region" description="Basic and acidic residues" evidence="1">
    <location>
        <begin position="142"/>
        <end position="155"/>
    </location>
</feature>
<evidence type="ECO:0000256" key="1">
    <source>
        <dbReference type="SAM" id="MobiDB-lite"/>
    </source>
</evidence>
<reference evidence="3 4" key="1">
    <citation type="submission" date="2024-01" db="EMBL/GenBank/DDBJ databases">
        <title>A telomere-to-telomere, gap-free genome of sweet tea (Lithocarpus litseifolius).</title>
        <authorList>
            <person name="Zhou J."/>
        </authorList>
    </citation>
    <scope>NUCLEOTIDE SEQUENCE [LARGE SCALE GENOMIC DNA]</scope>
    <source>
        <strain evidence="3">Zhou-2022a</strain>
        <tissue evidence="3">Leaf</tissue>
    </source>
</reference>
<keyword evidence="2" id="KW-0732">Signal</keyword>
<organism evidence="3 4">
    <name type="scientific">Lithocarpus litseifolius</name>
    <dbReference type="NCBI Taxonomy" id="425828"/>
    <lineage>
        <taxon>Eukaryota</taxon>
        <taxon>Viridiplantae</taxon>
        <taxon>Streptophyta</taxon>
        <taxon>Embryophyta</taxon>
        <taxon>Tracheophyta</taxon>
        <taxon>Spermatophyta</taxon>
        <taxon>Magnoliopsida</taxon>
        <taxon>eudicotyledons</taxon>
        <taxon>Gunneridae</taxon>
        <taxon>Pentapetalae</taxon>
        <taxon>rosids</taxon>
        <taxon>fabids</taxon>
        <taxon>Fagales</taxon>
        <taxon>Fagaceae</taxon>
        <taxon>Lithocarpus</taxon>
    </lineage>
</organism>
<protein>
    <submittedName>
        <fullName evidence="3">Uncharacterized protein</fullName>
    </submittedName>
</protein>
<evidence type="ECO:0000313" key="4">
    <source>
        <dbReference type="Proteomes" id="UP001459277"/>
    </source>
</evidence>
<feature type="region of interest" description="Disordered" evidence="1">
    <location>
        <begin position="54"/>
        <end position="158"/>
    </location>
</feature>
<sequence length="182" mass="19707">MASLVVTGFLLLAVFIPVMAESRIVRASSVSQNEWGMVRSSTSRVLIQLQDPDHVNSKRAKEEATNSSTNLVNSTSYNSKPNNSSFYGVLNPSGQNPEHNYSKRAKAEATNSSATNLVNSTSYNSKPYNSSSYGVLNPSGRGPDRDNSKRAKEEATNSSATNLVNSTSYVIVVVTLLISFFD</sequence>
<dbReference type="AlphaFoldDB" id="A0AAW2E7V2"/>
<name>A0AAW2E7V2_9ROSI</name>
<feature type="chain" id="PRO_5043777648" evidence="2">
    <location>
        <begin position="21"/>
        <end position="182"/>
    </location>
</feature>
<feature type="compositionally biased region" description="Low complexity" evidence="1">
    <location>
        <begin position="119"/>
        <end position="133"/>
    </location>
</feature>
<keyword evidence="4" id="KW-1185">Reference proteome</keyword>
<feature type="signal peptide" evidence="2">
    <location>
        <begin position="1"/>
        <end position="20"/>
    </location>
</feature>
<accession>A0AAW2E7V2</accession>
<comment type="caution">
    <text evidence="3">The sequence shown here is derived from an EMBL/GenBank/DDBJ whole genome shotgun (WGS) entry which is preliminary data.</text>
</comment>
<feature type="compositionally biased region" description="Polar residues" evidence="1">
    <location>
        <begin position="109"/>
        <end position="118"/>
    </location>
</feature>